<feature type="region of interest" description="Disordered" evidence="1">
    <location>
        <begin position="448"/>
        <end position="481"/>
    </location>
</feature>
<dbReference type="RefSeq" id="XP_020434297.1">
    <property type="nucleotide sequence ID" value="XM_020575502.1"/>
</dbReference>
<feature type="region of interest" description="Disordered" evidence="1">
    <location>
        <begin position="1"/>
        <end position="28"/>
    </location>
</feature>
<feature type="compositionally biased region" description="Basic and acidic residues" evidence="1">
    <location>
        <begin position="1"/>
        <end position="16"/>
    </location>
</feature>
<gene>
    <name evidence="2" type="ORF">PPL_04602</name>
</gene>
<reference evidence="2 3" key="1">
    <citation type="journal article" date="2011" name="Genome Res.">
        <title>Phylogeny-wide analysis of social amoeba genomes highlights ancient origins for complex intercellular communication.</title>
        <authorList>
            <person name="Heidel A.J."/>
            <person name="Lawal H.M."/>
            <person name="Felder M."/>
            <person name="Schilde C."/>
            <person name="Helps N.R."/>
            <person name="Tunggal B."/>
            <person name="Rivero F."/>
            <person name="John U."/>
            <person name="Schleicher M."/>
            <person name="Eichinger L."/>
            <person name="Platzer M."/>
            <person name="Noegel A.A."/>
            <person name="Schaap P."/>
            <person name="Gloeckner G."/>
        </authorList>
    </citation>
    <scope>NUCLEOTIDE SEQUENCE [LARGE SCALE GENOMIC DNA]</scope>
    <source>
        <strain evidence="3">ATCC 26659 / Pp 5 / PN500</strain>
    </source>
</reference>
<keyword evidence="3" id="KW-1185">Reference proteome</keyword>
<organism evidence="2 3">
    <name type="scientific">Heterostelium pallidum (strain ATCC 26659 / Pp 5 / PN500)</name>
    <name type="common">Cellular slime mold</name>
    <name type="synonym">Polysphondylium pallidum</name>
    <dbReference type="NCBI Taxonomy" id="670386"/>
    <lineage>
        <taxon>Eukaryota</taxon>
        <taxon>Amoebozoa</taxon>
        <taxon>Evosea</taxon>
        <taxon>Eumycetozoa</taxon>
        <taxon>Dictyostelia</taxon>
        <taxon>Acytosteliales</taxon>
        <taxon>Acytosteliaceae</taxon>
        <taxon>Heterostelium</taxon>
    </lineage>
</organism>
<feature type="compositionally biased region" description="Low complexity" evidence="1">
    <location>
        <begin position="406"/>
        <end position="421"/>
    </location>
</feature>
<name>D3B812_HETP5</name>
<comment type="caution">
    <text evidence="2">The sequence shown here is derived from an EMBL/GenBank/DDBJ whole genome shotgun (WGS) entry which is preliminary data.</text>
</comment>
<evidence type="ECO:0000256" key="1">
    <source>
        <dbReference type="SAM" id="MobiDB-lite"/>
    </source>
</evidence>
<protein>
    <submittedName>
        <fullName evidence="2">Uncharacterized protein</fullName>
    </submittedName>
</protein>
<dbReference type="GeneID" id="31360089"/>
<dbReference type="Proteomes" id="UP000001396">
    <property type="component" value="Unassembled WGS sequence"/>
</dbReference>
<sequence length="481" mass="54869">MGHRDQDKKNKKKGVESNEQQQQQVPKPPVNLVTHITYVDINISASHIFRKLKKTTNIYFVLKSPINAGKFKKDGSWEDIEMLGSVSGIIANGGLFVQSGATAAFADATAVIGIASYIHKKAAETHHQTPGYRELFCSEIFKKTPHSESRLEPIKFRVGFFDLCGGDLDKKFLIEIYHHKKVGASINIGSLNVSINELRKQWIHDIRISMDKERSERDKDNKVGAKLYLEMITSAPIDIPKEYLYPFSITPQESHVQLQAQQQPLVVASTSFIMNNANGASVTYPSYSLPVDNPNPANQVSPTKVLPPLPTKPVSKEPINVVQQHQAFEQLSQSMGNVSLQHNQLQYQAPALHSHHLSYYNINTYSYQQTQQPQQQQQQHQQQQVDINQQKIQSIQNPVYQPPQQPQQYQHHQQPQQQQYHQYQIPQNYPPYNNYQHYPPNVYYPPQQNYAPQKLAPTNVTPPLPHQHIPIDQQFPTSVSK</sequence>
<dbReference type="STRING" id="670386.D3B812"/>
<proteinExistence type="predicted"/>
<dbReference type="EMBL" id="ADBJ01000020">
    <property type="protein sequence ID" value="EFA82180.1"/>
    <property type="molecule type" value="Genomic_DNA"/>
</dbReference>
<dbReference type="InParanoid" id="D3B812"/>
<accession>D3B812</accession>
<dbReference type="AlphaFoldDB" id="D3B812"/>
<evidence type="ECO:0000313" key="2">
    <source>
        <dbReference type="EMBL" id="EFA82180.1"/>
    </source>
</evidence>
<evidence type="ECO:0000313" key="3">
    <source>
        <dbReference type="Proteomes" id="UP000001396"/>
    </source>
</evidence>
<feature type="region of interest" description="Disordered" evidence="1">
    <location>
        <begin position="399"/>
        <end position="421"/>
    </location>
</feature>